<evidence type="ECO:0000256" key="1">
    <source>
        <dbReference type="SAM" id="MobiDB-lite"/>
    </source>
</evidence>
<evidence type="ECO:0000313" key="3">
    <source>
        <dbReference type="Proteomes" id="UP001165083"/>
    </source>
</evidence>
<reference evidence="2" key="1">
    <citation type="submission" date="2023-04" db="EMBL/GenBank/DDBJ databases">
        <title>Phytophthora lilii NBRC 32176.</title>
        <authorList>
            <person name="Ichikawa N."/>
            <person name="Sato H."/>
            <person name="Tonouchi N."/>
        </authorList>
    </citation>
    <scope>NUCLEOTIDE SEQUENCE</scope>
    <source>
        <strain evidence="2">NBRC 32176</strain>
    </source>
</reference>
<organism evidence="2 3">
    <name type="scientific">Phytophthora lilii</name>
    <dbReference type="NCBI Taxonomy" id="2077276"/>
    <lineage>
        <taxon>Eukaryota</taxon>
        <taxon>Sar</taxon>
        <taxon>Stramenopiles</taxon>
        <taxon>Oomycota</taxon>
        <taxon>Peronosporomycetes</taxon>
        <taxon>Peronosporales</taxon>
        <taxon>Peronosporaceae</taxon>
        <taxon>Phytophthora</taxon>
    </lineage>
</organism>
<accession>A0A9W6UEB3</accession>
<name>A0A9W6UEB3_9STRA</name>
<keyword evidence="3" id="KW-1185">Reference proteome</keyword>
<dbReference type="OrthoDB" id="121918at2759"/>
<dbReference type="EMBL" id="BSXW01000923">
    <property type="protein sequence ID" value="GMF31652.1"/>
    <property type="molecule type" value="Genomic_DNA"/>
</dbReference>
<dbReference type="AlphaFoldDB" id="A0A9W6UEB3"/>
<feature type="region of interest" description="Disordered" evidence="1">
    <location>
        <begin position="109"/>
        <end position="129"/>
    </location>
</feature>
<protein>
    <submittedName>
        <fullName evidence="2">Unnamed protein product</fullName>
    </submittedName>
</protein>
<proteinExistence type="predicted"/>
<dbReference type="Proteomes" id="UP001165083">
    <property type="component" value="Unassembled WGS sequence"/>
</dbReference>
<comment type="caution">
    <text evidence="2">The sequence shown here is derived from an EMBL/GenBank/DDBJ whole genome shotgun (WGS) entry which is preliminary data.</text>
</comment>
<evidence type="ECO:0000313" key="2">
    <source>
        <dbReference type="EMBL" id="GMF31652.1"/>
    </source>
</evidence>
<sequence length="296" mass="33063">MITSDAFFAGKSDAPTIPIRVRAPIALPISIESTRYINDLVHAKRRNGRDIDSTKYLLVHLTMSTRMESKRMSGSSINRHHEQRELDLTVHTAALILKHTADTQRIVPANNSPEKMSAGPRVPQATSSRTSIRHSFTKSILPKNRQIASIQPTRNTAVGDAQDALQTLSHSEHVVMAEYIECAIPVLYGVYLGFLYHLPTAANYPHTRSLTPGKFVTAQKNLFLYSLVELVSLVGLTFMLKRKLSFSPIYQPAFVLETQLATLQGHLFLWISVILQMTLAHNGTLDDAYLVYDTPL</sequence>
<gene>
    <name evidence="2" type="ORF">Plil01_001352900</name>
</gene>